<dbReference type="GO" id="GO:0003735">
    <property type="term" value="F:structural constituent of ribosome"/>
    <property type="evidence" value="ECO:0007669"/>
    <property type="project" value="InterPro"/>
</dbReference>
<dbReference type="FunFam" id="1.10.287.10:FF:000002">
    <property type="entry name" value="30S ribosomal protein S15"/>
    <property type="match status" value="1"/>
</dbReference>
<evidence type="ECO:0000256" key="3">
    <source>
        <dbReference type="ARBA" id="ARBA00064542"/>
    </source>
</evidence>
<accession>A0AAE4VM08</accession>
<keyword evidence="7" id="KW-1185">Reference proteome</keyword>
<dbReference type="Gene3D" id="1.10.287.10">
    <property type="entry name" value="S15/NS1, RNA-binding"/>
    <property type="match status" value="1"/>
</dbReference>
<dbReference type="GO" id="GO:1990904">
    <property type="term" value="C:ribonucleoprotein complex"/>
    <property type="evidence" value="ECO:0007669"/>
    <property type="project" value="UniProtKB-KW"/>
</dbReference>
<evidence type="ECO:0000313" key="7">
    <source>
        <dbReference type="Proteomes" id="UP001289135"/>
    </source>
</evidence>
<keyword evidence="1 4" id="KW-0689">Ribosomal protein</keyword>
<dbReference type="InterPro" id="IPR009068">
    <property type="entry name" value="uS15_NS1_RNA-bd_sf"/>
</dbReference>
<reference evidence="6" key="1">
    <citation type="submission" date="2023-02" db="EMBL/GenBank/DDBJ databases">
        <title>Host association and intracellularity evolved multiple times independently in the Rickettsiales.</title>
        <authorList>
            <person name="Castelli M."/>
            <person name="Nardi T."/>
            <person name="Gammuto L."/>
            <person name="Bellinzona G."/>
            <person name="Sabaneyeva E."/>
            <person name="Potekhin A."/>
            <person name="Serra V."/>
            <person name="Petroni G."/>
            <person name="Sassera D."/>
        </authorList>
    </citation>
    <scope>NUCLEOTIDE SEQUENCE</scope>
    <source>
        <strain evidence="6">USBL-36I1</strain>
    </source>
</reference>
<dbReference type="CDD" id="cd00353">
    <property type="entry name" value="Ribosomal_S15p_S13e"/>
    <property type="match status" value="1"/>
</dbReference>
<comment type="function">
    <text evidence="4">One of the primary rRNA binding proteins, it binds directly to 16S rRNA where it helps nucleate assembly of the platform of the 30S subunit by binding and bridging several RNA helices of the 16S rRNA.</text>
</comment>
<gene>
    <name evidence="4" type="primary">rpsO</name>
    <name evidence="6" type="ORF">Lyticum_00340</name>
</gene>
<organism evidence="6 7">
    <name type="scientific">Lyticum sinuosum</name>
    <dbReference type="NCBI Taxonomy" id="1332059"/>
    <lineage>
        <taxon>Bacteria</taxon>
        <taxon>Pseudomonadati</taxon>
        <taxon>Pseudomonadota</taxon>
        <taxon>Alphaproteobacteria</taxon>
        <taxon>Rickettsiales</taxon>
        <taxon>Lyticum</taxon>
    </lineage>
</organism>
<dbReference type="InterPro" id="IPR005290">
    <property type="entry name" value="Ribosomal_uS15_bac-type"/>
</dbReference>
<dbReference type="Proteomes" id="UP001289135">
    <property type="component" value="Unassembled WGS sequence"/>
</dbReference>
<comment type="similarity">
    <text evidence="4 5">Belongs to the universal ribosomal protein uS15 family.</text>
</comment>
<comment type="subunit">
    <text evidence="3 4">Part of the 30S ribosomal subunit. Forms a bridge to the 50S subunit in the 70S ribosome, contacting the 23S rRNA.</text>
</comment>
<evidence type="ECO:0000256" key="2">
    <source>
        <dbReference type="ARBA" id="ARBA00023274"/>
    </source>
</evidence>
<dbReference type="GO" id="GO:0005737">
    <property type="term" value="C:cytoplasm"/>
    <property type="evidence" value="ECO:0007669"/>
    <property type="project" value="UniProtKB-ARBA"/>
</dbReference>
<dbReference type="RefSeq" id="WP_322498592.1">
    <property type="nucleotide sequence ID" value="NZ_JARGYU010000001.1"/>
</dbReference>
<dbReference type="Pfam" id="PF00312">
    <property type="entry name" value="Ribosomal_S15"/>
    <property type="match status" value="1"/>
</dbReference>
<dbReference type="GO" id="GO:0005840">
    <property type="term" value="C:ribosome"/>
    <property type="evidence" value="ECO:0007669"/>
    <property type="project" value="UniProtKB-KW"/>
</dbReference>
<dbReference type="AlphaFoldDB" id="A0AAE4VM08"/>
<evidence type="ECO:0000256" key="5">
    <source>
        <dbReference type="RuleBase" id="RU003919"/>
    </source>
</evidence>
<dbReference type="GO" id="GO:0006412">
    <property type="term" value="P:translation"/>
    <property type="evidence" value="ECO:0007669"/>
    <property type="project" value="UniProtKB-UniRule"/>
</dbReference>
<dbReference type="NCBIfam" id="TIGR00952">
    <property type="entry name" value="S15_bact"/>
    <property type="match status" value="1"/>
</dbReference>
<protein>
    <recommendedName>
        <fullName evidence="4">Small ribosomal subunit protein uS15</fullName>
    </recommendedName>
</protein>
<keyword evidence="4" id="KW-0694">RNA-binding</keyword>
<dbReference type="InterPro" id="IPR000589">
    <property type="entry name" value="Ribosomal_uS15"/>
</dbReference>
<dbReference type="SMART" id="SM01387">
    <property type="entry name" value="Ribosomal_S15"/>
    <property type="match status" value="1"/>
</dbReference>
<evidence type="ECO:0000313" key="6">
    <source>
        <dbReference type="EMBL" id="MDZ5761173.1"/>
    </source>
</evidence>
<keyword evidence="4" id="KW-0699">rRNA-binding</keyword>
<evidence type="ECO:0000256" key="1">
    <source>
        <dbReference type="ARBA" id="ARBA00022980"/>
    </source>
</evidence>
<dbReference type="PANTHER" id="PTHR23321">
    <property type="entry name" value="RIBOSOMAL PROTEIN S15, BACTERIAL AND ORGANELLAR"/>
    <property type="match status" value="1"/>
</dbReference>
<sequence length="89" mass="10547">MTNLNKKDIIQKFQRDHNDTGSTEVQCAVLTARIEEISNHCFVYKKDHQSRRGLIMLVAKRKKLLKYLNRTNKEKYIELMNKLGLKIKN</sequence>
<keyword evidence="2 4" id="KW-0687">Ribonucleoprotein</keyword>
<dbReference type="EMBL" id="JARGYU010000001">
    <property type="protein sequence ID" value="MDZ5761173.1"/>
    <property type="molecule type" value="Genomic_DNA"/>
</dbReference>
<name>A0AAE4VM08_9RICK</name>
<dbReference type="SUPFAM" id="SSF47060">
    <property type="entry name" value="S15/NS1 RNA-binding domain"/>
    <property type="match status" value="1"/>
</dbReference>
<dbReference type="PANTHER" id="PTHR23321:SF26">
    <property type="entry name" value="SMALL RIBOSOMAL SUBUNIT PROTEIN US15M"/>
    <property type="match status" value="1"/>
</dbReference>
<dbReference type="HAMAP" id="MF_01343_B">
    <property type="entry name" value="Ribosomal_uS15_B"/>
    <property type="match status" value="1"/>
</dbReference>
<dbReference type="GO" id="GO:0019843">
    <property type="term" value="F:rRNA binding"/>
    <property type="evidence" value="ECO:0007669"/>
    <property type="project" value="UniProtKB-UniRule"/>
</dbReference>
<evidence type="ECO:0000256" key="4">
    <source>
        <dbReference type="HAMAP-Rule" id="MF_01343"/>
    </source>
</evidence>
<comment type="caution">
    <text evidence="6">The sequence shown here is derived from an EMBL/GenBank/DDBJ whole genome shotgun (WGS) entry which is preliminary data.</text>
</comment>
<proteinExistence type="inferred from homology"/>
<comment type="function">
    <text evidence="4">Forms an intersubunit bridge (bridge B4) with the 23S rRNA of the 50S subunit in the ribosome.</text>
</comment>